<evidence type="ECO:0000313" key="2">
    <source>
        <dbReference type="EMBL" id="GEU53081.1"/>
    </source>
</evidence>
<accession>A0A6L2KU10</accession>
<proteinExistence type="predicted"/>
<dbReference type="AlphaFoldDB" id="A0A6L2KU10"/>
<feature type="region of interest" description="Disordered" evidence="1">
    <location>
        <begin position="76"/>
        <end position="128"/>
    </location>
</feature>
<gene>
    <name evidence="2" type="ORF">Tci_025059</name>
</gene>
<organism evidence="2">
    <name type="scientific">Tanacetum cinerariifolium</name>
    <name type="common">Dalmatian daisy</name>
    <name type="synonym">Chrysanthemum cinerariifolium</name>
    <dbReference type="NCBI Taxonomy" id="118510"/>
    <lineage>
        <taxon>Eukaryota</taxon>
        <taxon>Viridiplantae</taxon>
        <taxon>Streptophyta</taxon>
        <taxon>Embryophyta</taxon>
        <taxon>Tracheophyta</taxon>
        <taxon>Spermatophyta</taxon>
        <taxon>Magnoliopsida</taxon>
        <taxon>eudicotyledons</taxon>
        <taxon>Gunneridae</taxon>
        <taxon>Pentapetalae</taxon>
        <taxon>asterids</taxon>
        <taxon>campanulids</taxon>
        <taxon>Asterales</taxon>
        <taxon>Asteraceae</taxon>
        <taxon>Asteroideae</taxon>
        <taxon>Anthemideae</taxon>
        <taxon>Anthemidinae</taxon>
        <taxon>Tanacetum</taxon>
    </lineage>
</organism>
<feature type="compositionally biased region" description="Basic and acidic residues" evidence="1">
    <location>
        <begin position="105"/>
        <end position="119"/>
    </location>
</feature>
<feature type="compositionally biased region" description="Acidic residues" evidence="1">
    <location>
        <begin position="91"/>
        <end position="104"/>
    </location>
</feature>
<dbReference type="EMBL" id="BKCJ010003116">
    <property type="protein sequence ID" value="GEU53081.1"/>
    <property type="molecule type" value="Genomic_DNA"/>
</dbReference>
<comment type="caution">
    <text evidence="2">The sequence shown here is derived from an EMBL/GenBank/DDBJ whole genome shotgun (WGS) entry which is preliminary data.</text>
</comment>
<name>A0A6L2KU10_TANCI</name>
<reference evidence="2" key="1">
    <citation type="journal article" date="2019" name="Sci. Rep.">
        <title>Draft genome of Tanacetum cinerariifolium, the natural source of mosquito coil.</title>
        <authorList>
            <person name="Yamashiro T."/>
            <person name="Shiraishi A."/>
            <person name="Satake H."/>
            <person name="Nakayama K."/>
        </authorList>
    </citation>
    <scope>NUCLEOTIDE SEQUENCE</scope>
</reference>
<protein>
    <submittedName>
        <fullName evidence="2">Uncharacterized protein</fullName>
    </submittedName>
</protein>
<sequence>MSKVRMLRVRTFSRAGSAINLSPPSEREMLLIDLFGLTIPVRKRTYIMSRVRMLRVRTFSRAGNAINLIVAEDQPYAEDASPIAQSPEYVPESDFEMHPEDDDEKDPKEDPAYYPADRENNEDDESSK</sequence>
<evidence type="ECO:0000256" key="1">
    <source>
        <dbReference type="SAM" id="MobiDB-lite"/>
    </source>
</evidence>